<dbReference type="SUPFAM" id="SSF52266">
    <property type="entry name" value="SGNH hydrolase"/>
    <property type="match status" value="1"/>
</dbReference>
<feature type="compositionally biased region" description="Low complexity" evidence="1">
    <location>
        <begin position="189"/>
        <end position="200"/>
    </location>
</feature>
<sequence length="833" mass="88165">MLLFALLNKLNEVKNMAIYREGKAALAEDGTVTGTGTKWQSSLSLIRPGATIMFLSSPIQMAVVNKVVSDTEIKAITTNGAVVASTDYAILLSDSLTVDGLAQDVAETLRYYQSQETAIADAVDSFKDFDFELFKNLANQAKADSEAANVSAANAADSENSSKTSETNAKTSETNAKSSENAAKTSEIAAENARDAAVAAKQESENAAEESKNYVLQASEVGNMFSDEAAGLAATSNGQFFQVPQGSGSFVSFKLFKNNNGIAEEVARVPGSAAITGTIRVFPTLASAQADADAGNILSGATAFYSSPDDSALAIEVMNVGGTLQPTGRTMDAGGNIQQAPLSESLTIFTDDLGFSHSRICSDGSLETPMSLLGENEISSGNLSVIHDPYFDDAQLILSDGLGFSIPVRGGDEGGSVDPGEVTVDLPPQTAAYGLLSKMRAALDDVCIIINSDSTGITQDTDPSTGQVFKKWTRKLAEFLAGNYPAYTVNYYSWSSNAYTTPETIQVGTAGKTLHFYNAAVAGTQPLYLMGQYFETAYVPRQADLIIFNHGHNTDNNVPASTHMGMDLAIVYTMLQRHPNAGAIVVSQNPLRDNDNGTVRSNGARQAAITAGFSLVDAFQLFQNAGKPSSWYMDNIHPNATGDAKIFDLVKNMFVWPASPSRFIPGLAAGTNLLTNADFSAWSDGLDAPDGWSLTGCTAEKDTTNFESGDYGLRLNQTGTIETYAAKSLPAALVKRLRGKTVVLAARVFIPSTSTRGNCGSIQIPEITNNRPYGTPIGGRGGFIWKATVITIPTTATALTVRAVLDTSGGAAGNWCTFDRLTLIAGTIPQDFY</sequence>
<evidence type="ECO:0000313" key="3">
    <source>
        <dbReference type="Proteomes" id="UP000203829"/>
    </source>
</evidence>
<gene>
    <name evidence="2" type="ORF">PKP126_059</name>
</gene>
<dbReference type="Proteomes" id="UP000203829">
    <property type="component" value="Segment"/>
</dbReference>
<dbReference type="RefSeq" id="YP_009284923.1">
    <property type="nucleotide sequence ID" value="NC_031053.1"/>
</dbReference>
<dbReference type="Gene3D" id="2.60.120.260">
    <property type="entry name" value="Galactose-binding domain-like"/>
    <property type="match status" value="1"/>
</dbReference>
<dbReference type="KEGG" id="vg:29065125"/>
<feature type="compositionally biased region" description="Low complexity" evidence="1">
    <location>
        <begin position="150"/>
        <end position="163"/>
    </location>
</feature>
<organism evidence="2 3">
    <name type="scientific">Klebsiella phage PKP126</name>
    <dbReference type="NCBI Taxonomy" id="1654927"/>
    <lineage>
        <taxon>Viruses</taxon>
        <taxon>Duplodnaviria</taxon>
        <taxon>Heunggongvirae</taxon>
        <taxon>Uroviricota</taxon>
        <taxon>Caudoviricetes</taxon>
        <taxon>Drexlerviridae</taxon>
        <taxon>Webervirus</taxon>
        <taxon>Webervirus PKP126</taxon>
    </lineage>
</organism>
<evidence type="ECO:0000313" key="2">
    <source>
        <dbReference type="EMBL" id="AKJ72996.1"/>
    </source>
</evidence>
<protein>
    <recommendedName>
        <fullName evidence="4">Tail fiber protein</fullName>
    </recommendedName>
</protein>
<evidence type="ECO:0000256" key="1">
    <source>
        <dbReference type="SAM" id="MobiDB-lite"/>
    </source>
</evidence>
<dbReference type="Gene3D" id="3.40.50.1110">
    <property type="entry name" value="SGNH hydrolase"/>
    <property type="match status" value="1"/>
</dbReference>
<feature type="region of interest" description="Disordered" evidence="1">
    <location>
        <begin position="150"/>
        <end position="211"/>
    </location>
</feature>
<dbReference type="SMR" id="A0A159B7I7"/>
<accession>A0A159B7I7</accession>
<dbReference type="CDD" id="cd00229">
    <property type="entry name" value="SGNH_hydrolase"/>
    <property type="match status" value="1"/>
</dbReference>
<dbReference type="InterPro" id="IPR036514">
    <property type="entry name" value="SGNH_hydro_sf"/>
</dbReference>
<proteinExistence type="predicted"/>
<feature type="compositionally biased region" description="Polar residues" evidence="1">
    <location>
        <begin position="164"/>
        <end position="184"/>
    </location>
</feature>
<evidence type="ECO:0008006" key="4">
    <source>
        <dbReference type="Google" id="ProtNLM"/>
    </source>
</evidence>
<dbReference type="GeneID" id="29065125"/>
<reference evidence="2 3" key="1">
    <citation type="submission" date="2015-04" db="EMBL/GenBank/DDBJ databases">
        <title>Complete Genome Sequence of K. pneumoniae Bacteriophage PKP126.</title>
        <authorList>
            <person name="Lee J.-H."/>
            <person name="Park E.-A."/>
            <person name="Lee D.-H."/>
        </authorList>
    </citation>
    <scope>NUCLEOTIDE SEQUENCE [LARGE SCALE GENOMIC DNA]</scope>
</reference>
<name>A0A159B7I7_9CAUD</name>
<dbReference type="EMBL" id="KR269719">
    <property type="protein sequence ID" value="AKJ72996.1"/>
    <property type="molecule type" value="Genomic_DNA"/>
</dbReference>
<dbReference type="OrthoDB" id="1987at10239"/>
<keyword evidence="3" id="KW-1185">Reference proteome</keyword>